<dbReference type="InterPro" id="IPR044861">
    <property type="entry name" value="IPNS-like_FE2OG_OXY"/>
</dbReference>
<evidence type="ECO:0000259" key="1">
    <source>
        <dbReference type="PROSITE" id="PS51471"/>
    </source>
</evidence>
<dbReference type="InterPro" id="IPR050231">
    <property type="entry name" value="Iron_ascorbate_oxido_reductase"/>
</dbReference>
<feature type="domain" description="Fe2OG dioxygenase" evidence="1">
    <location>
        <begin position="41"/>
        <end position="142"/>
    </location>
</feature>
<dbReference type="PANTHER" id="PTHR47990">
    <property type="entry name" value="2-OXOGLUTARATE (2OG) AND FE(II)-DEPENDENT OXYGENASE SUPERFAMILY PROTEIN-RELATED"/>
    <property type="match status" value="1"/>
</dbReference>
<dbReference type="InterPro" id="IPR005123">
    <property type="entry name" value="Oxoglu/Fe-dep_dioxygenase_dom"/>
</dbReference>
<protein>
    <recommendedName>
        <fullName evidence="1">Fe2OG dioxygenase domain-containing protein</fullName>
    </recommendedName>
</protein>
<feature type="non-terminal residue" evidence="2">
    <location>
        <position position="196"/>
    </location>
</feature>
<name>A0AA38LJ07_TAXCH</name>
<gene>
    <name evidence="2" type="ORF">KI387_006731</name>
</gene>
<dbReference type="EMBL" id="JAHRHJ020000002">
    <property type="protein sequence ID" value="KAH9326553.1"/>
    <property type="molecule type" value="Genomic_DNA"/>
</dbReference>
<dbReference type="Pfam" id="PF03171">
    <property type="entry name" value="2OG-FeII_Oxy"/>
    <property type="match status" value="1"/>
</dbReference>
<dbReference type="PROSITE" id="PS51471">
    <property type="entry name" value="FE2OG_OXY"/>
    <property type="match status" value="1"/>
</dbReference>
<dbReference type="InterPro" id="IPR027443">
    <property type="entry name" value="IPNS-like_sf"/>
</dbReference>
<dbReference type="Proteomes" id="UP000824469">
    <property type="component" value="Unassembled WGS sequence"/>
</dbReference>
<proteinExistence type="predicted"/>
<dbReference type="SUPFAM" id="SSF51197">
    <property type="entry name" value="Clavaminate synthase-like"/>
    <property type="match status" value="1"/>
</dbReference>
<keyword evidence="3" id="KW-1185">Reference proteome</keyword>
<dbReference type="OMA" id="KSHMRIN"/>
<dbReference type="AlphaFoldDB" id="A0AA38LJ07"/>
<dbReference type="Gene3D" id="2.60.120.330">
    <property type="entry name" value="B-lactam Antibiotic, Isopenicillin N Synthase, Chain"/>
    <property type="match status" value="1"/>
</dbReference>
<reference evidence="2 3" key="1">
    <citation type="journal article" date="2021" name="Nat. Plants">
        <title>The Taxus genome provides insights into paclitaxel biosynthesis.</title>
        <authorList>
            <person name="Xiong X."/>
            <person name="Gou J."/>
            <person name="Liao Q."/>
            <person name="Li Y."/>
            <person name="Zhou Q."/>
            <person name="Bi G."/>
            <person name="Li C."/>
            <person name="Du R."/>
            <person name="Wang X."/>
            <person name="Sun T."/>
            <person name="Guo L."/>
            <person name="Liang H."/>
            <person name="Lu P."/>
            <person name="Wu Y."/>
            <person name="Zhang Z."/>
            <person name="Ro D.K."/>
            <person name="Shang Y."/>
            <person name="Huang S."/>
            <person name="Yan J."/>
        </authorList>
    </citation>
    <scope>NUCLEOTIDE SEQUENCE [LARGE SCALE GENOMIC DNA]</scope>
    <source>
        <strain evidence="2">Ta-2019</strain>
    </source>
</reference>
<organism evidence="2 3">
    <name type="scientific">Taxus chinensis</name>
    <name type="common">Chinese yew</name>
    <name type="synonym">Taxus wallichiana var. chinensis</name>
    <dbReference type="NCBI Taxonomy" id="29808"/>
    <lineage>
        <taxon>Eukaryota</taxon>
        <taxon>Viridiplantae</taxon>
        <taxon>Streptophyta</taxon>
        <taxon>Embryophyta</taxon>
        <taxon>Tracheophyta</taxon>
        <taxon>Spermatophyta</taxon>
        <taxon>Pinopsida</taxon>
        <taxon>Pinidae</taxon>
        <taxon>Conifers II</taxon>
        <taxon>Cupressales</taxon>
        <taxon>Taxaceae</taxon>
        <taxon>Taxus</taxon>
    </lineage>
</organism>
<comment type="caution">
    <text evidence="2">The sequence shown here is derived from an EMBL/GenBank/DDBJ whole genome shotgun (WGS) entry which is preliminary data.</text>
</comment>
<sequence length="196" mass="22850">EAIRKYIAYVADLATKISKMLIASLGLDVDAFYHSDFENWKSHMRINNYYSSDGRMSMEEEFPSAHTDIGLFTILYQGNEGGLQVRSKEGKWLNVKPLPHSFVINVADCFKAWSNGRYHSAEHRVVYKGWENRISLPYFVQFPPDKQILAPEELVDDDHPRRYRPFTFSHFKTEFYKDLNPKVKQPAVFIDTYAAI</sequence>
<evidence type="ECO:0000313" key="2">
    <source>
        <dbReference type="EMBL" id="KAH9326553.1"/>
    </source>
</evidence>
<evidence type="ECO:0000313" key="3">
    <source>
        <dbReference type="Proteomes" id="UP000824469"/>
    </source>
</evidence>
<accession>A0AA38LJ07</accession>